<dbReference type="GO" id="GO:0004867">
    <property type="term" value="F:serine-type endopeptidase inhibitor activity"/>
    <property type="evidence" value="ECO:0007669"/>
    <property type="project" value="InterPro"/>
</dbReference>
<dbReference type="InterPro" id="IPR023796">
    <property type="entry name" value="Serpin_dom"/>
</dbReference>
<dbReference type="SMART" id="SM00093">
    <property type="entry name" value="SERPIN"/>
    <property type="match status" value="1"/>
</dbReference>
<comment type="function">
    <text evidence="6">Major thyroid hormone transport protein in serum.</text>
</comment>
<comment type="subcellular location">
    <subcellularLocation>
        <location evidence="1">Secreted</location>
    </subcellularLocation>
</comment>
<dbReference type="SUPFAM" id="SSF56574">
    <property type="entry name" value="Serpins"/>
    <property type="match status" value="1"/>
</dbReference>
<dbReference type="InterPro" id="IPR042185">
    <property type="entry name" value="Serpin_sf_2"/>
</dbReference>
<keyword evidence="4" id="KW-0732">Signal</keyword>
<dbReference type="InterPro" id="IPR000215">
    <property type="entry name" value="Serpin_fam"/>
</dbReference>
<dbReference type="InterPro" id="IPR023795">
    <property type="entry name" value="Serpin_CS"/>
</dbReference>
<keyword evidence="5" id="KW-0325">Glycoprotein</keyword>
<dbReference type="FunFam" id="2.10.310.10:FF:000001">
    <property type="entry name" value="Serpin family A member 1"/>
    <property type="match status" value="1"/>
</dbReference>
<evidence type="ECO:0000256" key="8">
    <source>
        <dbReference type="ARBA" id="ARBA00042967"/>
    </source>
</evidence>
<dbReference type="Proteomes" id="UP000606274">
    <property type="component" value="Unassembled WGS sequence"/>
</dbReference>
<dbReference type="PRINTS" id="PR00780">
    <property type="entry name" value="LEUSERPINII"/>
</dbReference>
<protein>
    <recommendedName>
        <fullName evidence="7">Thyroxine-binding globulin</fullName>
    </recommendedName>
    <alternativeName>
        <fullName evidence="9">Serpin A7</fullName>
    </alternativeName>
    <alternativeName>
        <fullName evidence="8">T4-binding globulin</fullName>
    </alternativeName>
</protein>
<evidence type="ECO:0000313" key="13">
    <source>
        <dbReference type="Proteomes" id="UP000606274"/>
    </source>
</evidence>
<feature type="domain" description="Serpin" evidence="11">
    <location>
        <begin position="76"/>
        <end position="428"/>
    </location>
</feature>
<accession>A0A8T0A756</accession>
<name>A0A8T0A756_SILME</name>
<keyword evidence="3" id="KW-0964">Secreted</keyword>
<evidence type="ECO:0000256" key="2">
    <source>
        <dbReference type="ARBA" id="ARBA00009500"/>
    </source>
</evidence>
<proteinExistence type="inferred from homology"/>
<evidence type="ECO:0000256" key="1">
    <source>
        <dbReference type="ARBA" id="ARBA00004613"/>
    </source>
</evidence>
<evidence type="ECO:0000313" key="12">
    <source>
        <dbReference type="EMBL" id="KAF7687524.1"/>
    </source>
</evidence>
<dbReference type="FunFam" id="3.30.497.10:FF:000001">
    <property type="entry name" value="Serine protease inhibitor"/>
    <property type="match status" value="1"/>
</dbReference>
<comment type="caution">
    <text evidence="12">The sequence shown here is derived from an EMBL/GenBank/DDBJ whole genome shotgun (WGS) entry which is preliminary data.</text>
</comment>
<dbReference type="Gene3D" id="2.10.310.10">
    <property type="entry name" value="Serpins superfamily"/>
    <property type="match status" value="1"/>
</dbReference>
<evidence type="ECO:0000256" key="6">
    <source>
        <dbReference type="ARBA" id="ARBA00037352"/>
    </source>
</evidence>
<dbReference type="AlphaFoldDB" id="A0A8T0A756"/>
<dbReference type="InterPro" id="IPR042178">
    <property type="entry name" value="Serpin_sf_1"/>
</dbReference>
<organism evidence="12 13">
    <name type="scientific">Silurus meridionalis</name>
    <name type="common">Southern catfish</name>
    <name type="synonym">Silurus soldatovi meridionalis</name>
    <dbReference type="NCBI Taxonomy" id="175797"/>
    <lineage>
        <taxon>Eukaryota</taxon>
        <taxon>Metazoa</taxon>
        <taxon>Chordata</taxon>
        <taxon>Craniata</taxon>
        <taxon>Vertebrata</taxon>
        <taxon>Euteleostomi</taxon>
        <taxon>Actinopterygii</taxon>
        <taxon>Neopterygii</taxon>
        <taxon>Teleostei</taxon>
        <taxon>Ostariophysi</taxon>
        <taxon>Siluriformes</taxon>
        <taxon>Siluridae</taxon>
        <taxon>Silurus</taxon>
    </lineage>
</organism>
<dbReference type="GO" id="GO:0005615">
    <property type="term" value="C:extracellular space"/>
    <property type="evidence" value="ECO:0007669"/>
    <property type="project" value="InterPro"/>
</dbReference>
<evidence type="ECO:0000259" key="11">
    <source>
        <dbReference type="SMART" id="SM00093"/>
    </source>
</evidence>
<dbReference type="PROSITE" id="PS00284">
    <property type="entry name" value="SERPIN"/>
    <property type="match status" value="1"/>
</dbReference>
<keyword evidence="13" id="KW-1185">Reference proteome</keyword>
<evidence type="ECO:0000256" key="4">
    <source>
        <dbReference type="ARBA" id="ARBA00022729"/>
    </source>
</evidence>
<evidence type="ECO:0000256" key="10">
    <source>
        <dbReference type="RuleBase" id="RU000411"/>
    </source>
</evidence>
<evidence type="ECO:0000256" key="5">
    <source>
        <dbReference type="ARBA" id="ARBA00023180"/>
    </source>
</evidence>
<dbReference type="PANTHER" id="PTHR11461:SF375">
    <property type="entry name" value="THYROXINE-BINDING GLOBULIN"/>
    <property type="match status" value="1"/>
</dbReference>
<comment type="similarity">
    <text evidence="2 10">Belongs to the serpin family.</text>
</comment>
<gene>
    <name evidence="12" type="ORF">HF521_014752</name>
</gene>
<evidence type="ECO:0000256" key="9">
    <source>
        <dbReference type="ARBA" id="ARBA00043177"/>
    </source>
</evidence>
<dbReference type="Pfam" id="PF00079">
    <property type="entry name" value="Serpin"/>
    <property type="match status" value="1"/>
</dbReference>
<dbReference type="InterPro" id="IPR036186">
    <property type="entry name" value="Serpin_sf"/>
</dbReference>
<reference evidence="12" key="1">
    <citation type="submission" date="2020-08" db="EMBL/GenBank/DDBJ databases">
        <title>Chromosome-level assembly of Southern catfish (Silurus meridionalis) provides insights into visual adaptation to the nocturnal and benthic lifestyles.</title>
        <authorList>
            <person name="Zhang Y."/>
            <person name="Wang D."/>
            <person name="Peng Z."/>
        </authorList>
    </citation>
    <scope>NUCLEOTIDE SEQUENCE</scope>
    <source>
        <strain evidence="12">SWU-2019-XX</strain>
        <tissue evidence="12">Muscle</tissue>
    </source>
</reference>
<dbReference type="PANTHER" id="PTHR11461">
    <property type="entry name" value="SERINE PROTEASE INHIBITOR, SERPIN"/>
    <property type="match status" value="1"/>
</dbReference>
<dbReference type="FunFam" id="2.30.39.10:FF:000003">
    <property type="entry name" value="alpha-1-antitrypsin isoform X1"/>
    <property type="match status" value="1"/>
</dbReference>
<dbReference type="EMBL" id="JABFDY010000027">
    <property type="protein sequence ID" value="KAF7687524.1"/>
    <property type="molecule type" value="Genomic_DNA"/>
</dbReference>
<dbReference type="Gene3D" id="3.30.497.10">
    <property type="entry name" value="Antithrombin, subunit I, domain 2"/>
    <property type="match status" value="1"/>
</dbReference>
<sequence>MSQYTEQSKALEDFPENCFISLRRSVMPWNAVCLWCCFALAFVSTNVHGDLQQHSDYDDQKTHMKALSDMNNNFAFRLYKSIVSVAQSENVFFSPLSVSMALSALSLGAEGETHEQLLSGLGFSDTVMTSEELHNAYLDLLRNLSQRTGVDLNVGTAVYVNETFKPHAEFLEKIANFYLSEGFSVDFTQTKKTSNQINKYVSEKTQGKIRRVIKELDSCTLMYLLSYIYFKGKWSIPFDPQNTRKAKFNVDAKTTVPVQMMNEINNFYIHSDAELSTTVLRLDYNDSFSMILALPKDLTVLQEALLPQHIENWTKKISKSKYEIHLPKLSLKTSYSLINILTGLGMKDMFTDKANFAGITDENIYLSEAVHKATLDVDEVGATATAVTKMHFAARIQPTSLKFNKPFMIFIIDQETKSILFMGRIVNPKNSNIDE</sequence>
<evidence type="ECO:0000256" key="7">
    <source>
        <dbReference type="ARBA" id="ARBA00039512"/>
    </source>
</evidence>
<dbReference type="Gene3D" id="2.30.39.10">
    <property type="entry name" value="Alpha-1-antitrypsin, domain 1"/>
    <property type="match status" value="1"/>
</dbReference>
<evidence type="ECO:0000256" key="3">
    <source>
        <dbReference type="ARBA" id="ARBA00022525"/>
    </source>
</evidence>